<reference evidence="3 4" key="1">
    <citation type="journal article" date="2024" name="Science">
        <title>Giant polyketide synthase enzymes in the biosynthesis of giant marine polyether toxins.</title>
        <authorList>
            <person name="Fallon T.R."/>
            <person name="Shende V.V."/>
            <person name="Wierzbicki I.H."/>
            <person name="Pendleton A.L."/>
            <person name="Watervoot N.F."/>
            <person name="Auber R.P."/>
            <person name="Gonzalez D.J."/>
            <person name="Wisecaver J.H."/>
            <person name="Moore B.S."/>
        </authorList>
    </citation>
    <scope>NUCLEOTIDE SEQUENCE [LARGE SCALE GENOMIC DNA]</scope>
    <source>
        <strain evidence="3 4">12B1</strain>
    </source>
</reference>
<evidence type="ECO:0000256" key="2">
    <source>
        <dbReference type="SAM" id="Phobius"/>
    </source>
</evidence>
<dbReference type="EMBL" id="JBGBPQ010000014">
    <property type="protein sequence ID" value="KAL1511575.1"/>
    <property type="molecule type" value="Genomic_DNA"/>
</dbReference>
<feature type="transmembrane region" description="Helical" evidence="2">
    <location>
        <begin position="522"/>
        <end position="542"/>
    </location>
</feature>
<dbReference type="AlphaFoldDB" id="A0AB34J3W8"/>
<evidence type="ECO:0000313" key="3">
    <source>
        <dbReference type="EMBL" id="KAL1511575.1"/>
    </source>
</evidence>
<organism evidence="3 4">
    <name type="scientific">Prymnesium parvum</name>
    <name type="common">Toxic golden alga</name>
    <dbReference type="NCBI Taxonomy" id="97485"/>
    <lineage>
        <taxon>Eukaryota</taxon>
        <taxon>Haptista</taxon>
        <taxon>Haptophyta</taxon>
        <taxon>Prymnesiophyceae</taxon>
        <taxon>Prymnesiales</taxon>
        <taxon>Prymnesiaceae</taxon>
        <taxon>Prymnesium</taxon>
    </lineage>
</organism>
<comment type="caution">
    <text evidence="3">The sequence shown here is derived from an EMBL/GenBank/DDBJ whole genome shotgun (WGS) entry which is preliminary data.</text>
</comment>
<keyword evidence="2" id="KW-1133">Transmembrane helix</keyword>
<feature type="region of interest" description="Disordered" evidence="1">
    <location>
        <begin position="592"/>
        <end position="616"/>
    </location>
</feature>
<evidence type="ECO:0000313" key="4">
    <source>
        <dbReference type="Proteomes" id="UP001515480"/>
    </source>
</evidence>
<proteinExistence type="predicted"/>
<gene>
    <name evidence="3" type="ORF">AB1Y20_006369</name>
</gene>
<keyword evidence="2" id="KW-0472">Membrane</keyword>
<name>A0AB34J3W8_PRYPA</name>
<protein>
    <submittedName>
        <fullName evidence="3">Uncharacterized protein</fullName>
    </submittedName>
</protein>
<keyword evidence="2" id="KW-0812">Transmembrane</keyword>
<evidence type="ECO:0000256" key="1">
    <source>
        <dbReference type="SAM" id="MobiDB-lite"/>
    </source>
</evidence>
<feature type="compositionally biased region" description="Basic and acidic residues" evidence="1">
    <location>
        <begin position="605"/>
        <end position="616"/>
    </location>
</feature>
<dbReference type="Proteomes" id="UP001515480">
    <property type="component" value="Unassembled WGS sequence"/>
</dbReference>
<sequence length="616" mass="65998">MRWDALDAAATGCRGSTYTERSSYGAAASRWGHVMRGGWRGAVLGPGGDKIYGIPTNASSVLEIDPMTRTISTFGHVGDREPTLSECAGALHCGEEKWIGGVLTASGKILGIPYAAESVLEIDPVARTATTFGVVSSTVKRKWVEGVLGANNRVYGIPYDADVVLEIDPENHALFIFGSLSRFGDSCKWYGGVLGPNGKIYAIPYSAPYVLEIDTDRRTAEPFAMTQTGWGKWAGGVLAGNGKIYGVPALAKGVLEIDVEQRLTNLYGMLPAGKEQDDKWNGAVLAPNGKMYGIPWRSSKVLEFDPATKAIALLGSLTATNFTWHGGALAKDGRIVAVPYNSPWVLEIGESVCSVPTPANARLEAVSPQTAREVLQQPAAPLADPQQQRGVLSEALSRGSALSPSKEMQFVLALLGCPEAAKASEDACFHLSHRTWHSAMITIMKPGSMLVDIREQAVVQSRLSHLPTNFCFLFNGHPLDPNVEASMKAVDVAVSHEAQYILLIDNVHCNIAPEGGAWPSRLTLLLPSAALLLLGVAAALLASSCLRRMPRGHADYEKVPLVAHPLEGGGKRVPCLRPPCLHPRLRSMFAPLERKQRAHPLPRPEACEEAAKDAAA</sequence>
<dbReference type="SUPFAM" id="SSF63829">
    <property type="entry name" value="Calcium-dependent phosphotriesterase"/>
    <property type="match status" value="1"/>
</dbReference>
<keyword evidence="4" id="KW-1185">Reference proteome</keyword>
<accession>A0AB34J3W8</accession>